<dbReference type="EMBL" id="LGRX02014335">
    <property type="protein sequence ID" value="KAK3264816.1"/>
    <property type="molecule type" value="Genomic_DNA"/>
</dbReference>
<evidence type="ECO:0000313" key="4">
    <source>
        <dbReference type="EMBL" id="KAK3264816.1"/>
    </source>
</evidence>
<proteinExistence type="predicted"/>
<feature type="region of interest" description="Disordered" evidence="2">
    <location>
        <begin position="557"/>
        <end position="578"/>
    </location>
</feature>
<gene>
    <name evidence="4" type="ORF">CYMTET_26467</name>
</gene>
<feature type="domain" description="EF-hand" evidence="3">
    <location>
        <begin position="197"/>
        <end position="232"/>
    </location>
</feature>
<evidence type="ECO:0000256" key="2">
    <source>
        <dbReference type="SAM" id="MobiDB-lite"/>
    </source>
</evidence>
<dbReference type="PROSITE" id="PS50222">
    <property type="entry name" value="EF_HAND_2"/>
    <property type="match status" value="4"/>
</dbReference>
<comment type="caution">
    <text evidence="4">The sequence shown here is derived from an EMBL/GenBank/DDBJ whole genome shotgun (WGS) entry which is preliminary data.</text>
</comment>
<evidence type="ECO:0000256" key="1">
    <source>
        <dbReference type="ARBA" id="ARBA00022837"/>
    </source>
</evidence>
<dbReference type="GO" id="GO:0005509">
    <property type="term" value="F:calcium ion binding"/>
    <property type="evidence" value="ECO:0007669"/>
    <property type="project" value="InterPro"/>
</dbReference>
<dbReference type="CDD" id="cd00051">
    <property type="entry name" value="EFh"/>
    <property type="match status" value="1"/>
</dbReference>
<dbReference type="InterPro" id="IPR018247">
    <property type="entry name" value="EF_Hand_1_Ca_BS"/>
</dbReference>
<feature type="domain" description="EF-hand" evidence="3">
    <location>
        <begin position="236"/>
        <end position="271"/>
    </location>
</feature>
<dbReference type="Proteomes" id="UP001190700">
    <property type="component" value="Unassembled WGS sequence"/>
</dbReference>
<protein>
    <recommendedName>
        <fullName evidence="3">EF-hand domain-containing protein</fullName>
    </recommendedName>
</protein>
<feature type="domain" description="EF-hand" evidence="3">
    <location>
        <begin position="138"/>
        <end position="173"/>
    </location>
</feature>
<keyword evidence="5" id="KW-1185">Reference proteome</keyword>
<sequence>MLRDSNLSGSVTRYENGRWSRRNFPVSQSRLSSDGMREVPMTRHRPKQSRSPSRNSAGSPRSIFEQPKSTEWEQLSPRTRSGASRISRDVDVFVLLNDYMKSNRTRAAEMFRKFDRDLDGRLTFGEVQTMVEAVCPGTTAADVEYFFVMLDADTSDSISFKELHQACEECYIHGQSVRTQVPAAQRVIQKLQDRLGRHDFDAHKAFQRFDSQNQGFLEYVDLARLVRYLMPDIKLVELRYIMAHLKAFDIHQDGRLSYEELQDRLEPAWMKQQRFQEMAEKQRMEEEARMARLEADARERAEREALAEQQRWELLEKERLAREEEHRRLEQDARTKAAQLRREKEERERAEREEADRRRAEEDFQRRRAEAEAQRQAEEERQRRAEEEMWRVRAEKEARRKEVEAVRRSEEEEDYKRRTEEEARMRAEAREAAEAARIRREADAERAKREEDARLRRMRQYAEWRQKKYRRYKHVDIASFAMGSEPASFKKVVDAASIDPRLLPREDRKVVWATVRLTDPDENDSTKYPKGSLSRYYPTPSTKRYDYYRSYGFAGKGAATSWGHSPEKRPARRKHAWAADASDWEYSTEDDWY</sequence>
<evidence type="ECO:0000313" key="5">
    <source>
        <dbReference type="Proteomes" id="UP001190700"/>
    </source>
</evidence>
<dbReference type="SUPFAM" id="SSF47473">
    <property type="entry name" value="EF-hand"/>
    <property type="match status" value="1"/>
</dbReference>
<feature type="compositionally biased region" description="Polar residues" evidence="2">
    <location>
        <begin position="67"/>
        <end position="81"/>
    </location>
</feature>
<organism evidence="4 5">
    <name type="scientific">Cymbomonas tetramitiformis</name>
    <dbReference type="NCBI Taxonomy" id="36881"/>
    <lineage>
        <taxon>Eukaryota</taxon>
        <taxon>Viridiplantae</taxon>
        <taxon>Chlorophyta</taxon>
        <taxon>Pyramimonadophyceae</taxon>
        <taxon>Pyramimonadales</taxon>
        <taxon>Pyramimonadaceae</taxon>
        <taxon>Cymbomonas</taxon>
    </lineage>
</organism>
<dbReference type="AlphaFoldDB" id="A0AAE0FT80"/>
<evidence type="ECO:0000259" key="3">
    <source>
        <dbReference type="PROSITE" id="PS50222"/>
    </source>
</evidence>
<feature type="domain" description="EF-hand" evidence="3">
    <location>
        <begin position="102"/>
        <end position="137"/>
    </location>
</feature>
<feature type="region of interest" description="Disordered" evidence="2">
    <location>
        <begin position="325"/>
        <end position="387"/>
    </location>
</feature>
<keyword evidence="1" id="KW-0106">Calcium</keyword>
<dbReference type="Gene3D" id="1.10.238.10">
    <property type="entry name" value="EF-hand"/>
    <property type="match status" value="2"/>
</dbReference>
<name>A0AAE0FT80_9CHLO</name>
<dbReference type="InterPro" id="IPR011992">
    <property type="entry name" value="EF-hand-dom_pair"/>
</dbReference>
<dbReference type="Pfam" id="PF13499">
    <property type="entry name" value="EF-hand_7"/>
    <property type="match status" value="1"/>
</dbReference>
<dbReference type="SMART" id="SM00054">
    <property type="entry name" value="EFh"/>
    <property type="match status" value="4"/>
</dbReference>
<feature type="compositionally biased region" description="Polar residues" evidence="2">
    <location>
        <begin position="49"/>
        <end position="59"/>
    </location>
</feature>
<reference evidence="4 5" key="1">
    <citation type="journal article" date="2015" name="Genome Biol. Evol.">
        <title>Comparative Genomics of a Bacterivorous Green Alga Reveals Evolutionary Causalities and Consequences of Phago-Mixotrophic Mode of Nutrition.</title>
        <authorList>
            <person name="Burns J.A."/>
            <person name="Paasch A."/>
            <person name="Narechania A."/>
            <person name="Kim E."/>
        </authorList>
    </citation>
    <scope>NUCLEOTIDE SEQUENCE [LARGE SCALE GENOMIC DNA]</scope>
    <source>
        <strain evidence="4 5">PLY_AMNH</strain>
    </source>
</reference>
<feature type="region of interest" description="Disordered" evidence="2">
    <location>
        <begin position="18"/>
        <end position="81"/>
    </location>
</feature>
<dbReference type="PROSITE" id="PS00018">
    <property type="entry name" value="EF_HAND_1"/>
    <property type="match status" value="1"/>
</dbReference>
<accession>A0AAE0FT80</accession>
<dbReference type="InterPro" id="IPR002048">
    <property type="entry name" value="EF_hand_dom"/>
</dbReference>
<feature type="region of interest" description="Disordered" evidence="2">
    <location>
        <begin position="402"/>
        <end position="429"/>
    </location>
</feature>